<keyword evidence="1" id="KW-0472">Membrane</keyword>
<evidence type="ECO:0000256" key="1">
    <source>
        <dbReference type="SAM" id="Phobius"/>
    </source>
</evidence>
<sequence length="61" mass="7131">MLKYLKKVLLDILIEGLFMFIVIAVPVLYYVFIPQHWGTLTLITLPVLCWYGAKLHVKLIK</sequence>
<keyword evidence="3" id="KW-1185">Reference proteome</keyword>
<evidence type="ECO:0000313" key="3">
    <source>
        <dbReference type="Proteomes" id="UP000238365"/>
    </source>
</evidence>
<dbReference type="AlphaFoldDB" id="A0A1X1E8S7"/>
<feature type="transmembrane region" description="Helical" evidence="1">
    <location>
        <begin position="12"/>
        <end position="31"/>
    </location>
</feature>
<dbReference type="Proteomes" id="UP000238365">
    <property type="component" value="Chromosome"/>
</dbReference>
<evidence type="ECO:0000313" key="2">
    <source>
        <dbReference type="EMBL" id="AUX92391.1"/>
    </source>
</evidence>
<protein>
    <submittedName>
        <fullName evidence="2">Uncharacterized protein</fullName>
    </submittedName>
</protein>
<dbReference type="KEGG" id="pgz:C2E15_04370"/>
<proteinExistence type="predicted"/>
<keyword evidence="1" id="KW-0812">Transmembrane</keyword>
<name>A0A1X1E8S7_9GAMM</name>
<accession>A0A1X1E8S7</accession>
<feature type="transmembrane region" description="Helical" evidence="1">
    <location>
        <begin position="37"/>
        <end position="53"/>
    </location>
</feature>
<reference evidence="2 3" key="1">
    <citation type="submission" date="2018-01" db="EMBL/GenBank/DDBJ databases">
        <title>Complete and assembled Genome of Pantoea gaviniae DSM22758T.</title>
        <authorList>
            <person name="Stevens M.J.A."/>
            <person name="Zurfluh K."/>
            <person name="Stephan R."/>
        </authorList>
    </citation>
    <scope>NUCLEOTIDE SEQUENCE [LARGE SCALE GENOMIC DNA]</scope>
    <source>
        <strain evidence="2 3">DSM 22758</strain>
    </source>
</reference>
<gene>
    <name evidence="2" type="ORF">C2E15_04370</name>
</gene>
<keyword evidence="1" id="KW-1133">Transmembrane helix</keyword>
<dbReference type="EMBL" id="CP026377">
    <property type="protein sequence ID" value="AUX92391.1"/>
    <property type="molecule type" value="Genomic_DNA"/>
</dbReference>
<organism evidence="2 3">
    <name type="scientific">Mixta gaviniae</name>
    <dbReference type="NCBI Taxonomy" id="665914"/>
    <lineage>
        <taxon>Bacteria</taxon>
        <taxon>Pseudomonadati</taxon>
        <taxon>Pseudomonadota</taxon>
        <taxon>Gammaproteobacteria</taxon>
        <taxon>Enterobacterales</taxon>
        <taxon>Erwiniaceae</taxon>
        <taxon>Mixta</taxon>
    </lineage>
</organism>